<dbReference type="AlphaFoldDB" id="S6A9M6"/>
<organism evidence="1 2">
    <name type="scientific">Sulfuricella denitrificans (strain DSM 22764 / NBRC 105220 / skB26)</name>
    <dbReference type="NCBI Taxonomy" id="1163617"/>
    <lineage>
        <taxon>Bacteria</taxon>
        <taxon>Pseudomonadati</taxon>
        <taxon>Pseudomonadota</taxon>
        <taxon>Betaproteobacteria</taxon>
        <taxon>Nitrosomonadales</taxon>
        <taxon>Sulfuricellaceae</taxon>
        <taxon>Sulfuricella</taxon>
    </lineage>
</organism>
<reference evidence="1 2" key="1">
    <citation type="journal article" date="2012" name="Appl. Environ. Microbiol.">
        <title>Draft genome sequence of a psychrotolerant sulfur-oxidizing bacterium, Sulfuricella denitrificans skB26, and proteomic insights into cold adaptation.</title>
        <authorList>
            <person name="Watanabe T."/>
            <person name="Kojima H."/>
            <person name="Fukui M."/>
        </authorList>
    </citation>
    <scope>NUCLEOTIDE SEQUENCE [LARGE SCALE GENOMIC DNA]</scope>
    <source>
        <strain evidence="2">skB26</strain>
    </source>
</reference>
<evidence type="ECO:0000313" key="2">
    <source>
        <dbReference type="Proteomes" id="UP000015559"/>
    </source>
</evidence>
<name>S6A9M6_SULDS</name>
<dbReference type="KEGG" id="sdr:SCD_n00527"/>
<evidence type="ECO:0008006" key="3">
    <source>
        <dbReference type="Google" id="ProtNLM"/>
    </source>
</evidence>
<dbReference type="Proteomes" id="UP000015559">
    <property type="component" value="Chromosome"/>
</dbReference>
<dbReference type="RefSeq" id="WP_009206677.1">
    <property type="nucleotide sequence ID" value="NC_022357.1"/>
</dbReference>
<protein>
    <recommendedName>
        <fullName evidence="3">HMA domain-containing protein</fullName>
    </recommendedName>
</protein>
<sequence>MNLSDVLVHINEELSAEQRNALEEDMRGLSGVVAPRFNPGQDHLMLVAFDSDKVTHASLLGRVQAHGYRAQLIGA</sequence>
<dbReference type="HOGENOM" id="CLU_198432_0_0_4"/>
<dbReference type="EMBL" id="AP013066">
    <property type="protein sequence ID" value="BAN34375.1"/>
    <property type="molecule type" value="Genomic_DNA"/>
</dbReference>
<dbReference type="OrthoDB" id="5801684at2"/>
<dbReference type="STRING" id="1163617.SCD_n00527"/>
<dbReference type="eggNOG" id="ENOG5033HJ5">
    <property type="taxonomic scope" value="Bacteria"/>
</dbReference>
<accession>S6A9M6</accession>
<keyword evidence="2" id="KW-1185">Reference proteome</keyword>
<proteinExistence type="predicted"/>
<gene>
    <name evidence="1" type="ORF">SCD_n00527</name>
</gene>
<evidence type="ECO:0000313" key="1">
    <source>
        <dbReference type="EMBL" id="BAN34375.1"/>
    </source>
</evidence>